<dbReference type="NCBIfam" id="TIGR02401">
    <property type="entry name" value="trehalose_TreY"/>
    <property type="match status" value="1"/>
</dbReference>
<dbReference type="Gene3D" id="3.30.1590.10">
    <property type="entry name" value="Maltooligosyl trehalose synthase, domain 2"/>
    <property type="match status" value="1"/>
</dbReference>
<dbReference type="SUPFAM" id="SSF51445">
    <property type="entry name" value="(Trans)glycosidases"/>
    <property type="match status" value="1"/>
</dbReference>
<dbReference type="Gene3D" id="3.20.20.80">
    <property type="entry name" value="Glycosidases"/>
    <property type="match status" value="1"/>
</dbReference>
<name>A0A0L0HIA1_SPIPD</name>
<feature type="region of interest" description="Disordered" evidence="2">
    <location>
        <begin position="49"/>
        <end position="68"/>
    </location>
</feature>
<dbReference type="PANTHER" id="PTHR10357">
    <property type="entry name" value="ALPHA-AMYLASE FAMILY MEMBER"/>
    <property type="match status" value="1"/>
</dbReference>
<organism evidence="5 6">
    <name type="scientific">Spizellomyces punctatus (strain DAOM BR117)</name>
    <dbReference type="NCBI Taxonomy" id="645134"/>
    <lineage>
        <taxon>Eukaryota</taxon>
        <taxon>Fungi</taxon>
        <taxon>Fungi incertae sedis</taxon>
        <taxon>Chytridiomycota</taxon>
        <taxon>Chytridiomycota incertae sedis</taxon>
        <taxon>Chytridiomycetes</taxon>
        <taxon>Spizellomycetales</taxon>
        <taxon>Spizellomycetaceae</taxon>
        <taxon>Spizellomyces</taxon>
    </lineage>
</organism>
<sequence length="883" mass="99617">MHFVPSQLSFCLSVSLFFKLNLLTSFPPIQNVRTHRTFKRFQFSPSHRKMTINSSSAATHRPEQGRPYPVSTYRVQLRKEFGFADAEGIVQYLKDLGVTHLYCSPYLQATPGSAHGYDVVNHSVINKELGGEKGFDNLIKKLHANNLRAIADIVPNHVSVADPENLNPYWWDTLKHGRDSRYASWFDIEWDHPQLKGKVLLPVLGGPVEEIISRGELKVEHEDGEPVLSYWSHVFPIKPGTEALKDDIAKLVEAQNYKLAFWRVTLDGTLNYRRFFDVTTLAGIRVEDKTVFDETHAIFVKQIRDGALDGLRVDHPDGLADPQEYVERLAESTGGSWIVIEKILEEGEELPASWPCAGTSGYDSLIRITGLLVDKKGESPLTDAYHKFTGLTKDFKTVVNESKHFILEKSLVAEVERLVSLLMIIQKEDQQAHDLKRDSIRAALVEFLAAFDVYRAYIQPGKPIPKESLVHLAYADETAKKAFKGLRDAEVEFIVRAAAYKSGTSPAAKEFVSRLQQTCGPVMAKGIEDTAFYRYFRLTALNEVGGDPGNFGKSPKEFHEACLSMQSNWPLSMTTLSTHDTKRSEDVRARLAVLSEIPQEWSERVQQWSSRAEALGLRKGPTLPDKNTEYLFWQSLVGTFPISKDRLVAYMDKAIREGKVYTSHTDAVKEFDDAVKNFVEGVLDNKDLLADVEKFVTRIQDYGRLNGLTQKAIQLTMPGIPDVYQGCEIEDYSLVDPDNRRPVDFANRRNLLTKLDHQNTPPKVDSVGSAKLYLVSRLLRLRREHPSWFVGEEATYEPLQVNGPKVDNVIAFGRSGRVITVAPRLWVSIKEGGGWQGTTVRLPEGQWRDVFSGKVRKGGELEVESLIEEFPIAVLVREGLNEE</sequence>
<dbReference type="OrthoDB" id="1740265at2759"/>
<dbReference type="InterPro" id="IPR006047">
    <property type="entry name" value="GH13_cat_dom"/>
</dbReference>
<dbReference type="GO" id="GO:0005992">
    <property type="term" value="P:trehalose biosynthetic process"/>
    <property type="evidence" value="ECO:0007669"/>
    <property type="project" value="TreeGrafter"/>
</dbReference>
<gene>
    <name evidence="5" type="ORF">SPPG_03901</name>
</gene>
<dbReference type="Gene3D" id="1.10.150.200">
    <property type="entry name" value="Maltooligosyl trehalose synthase, domain 3"/>
    <property type="match status" value="1"/>
</dbReference>
<reference evidence="5 6" key="1">
    <citation type="submission" date="2009-08" db="EMBL/GenBank/DDBJ databases">
        <title>The Genome Sequence of Spizellomyces punctatus strain DAOM BR117.</title>
        <authorList>
            <consortium name="The Broad Institute Genome Sequencing Platform"/>
            <person name="Russ C."/>
            <person name="Cuomo C."/>
            <person name="Shea T."/>
            <person name="Young S.K."/>
            <person name="Zeng Q."/>
            <person name="Koehrsen M."/>
            <person name="Haas B."/>
            <person name="Borodovsky M."/>
            <person name="Guigo R."/>
            <person name="Alvarado L."/>
            <person name="Berlin A."/>
            <person name="Bochicchio J."/>
            <person name="Borenstein D."/>
            <person name="Chapman S."/>
            <person name="Chen Z."/>
            <person name="Engels R."/>
            <person name="Freedman E."/>
            <person name="Gellesch M."/>
            <person name="Goldberg J."/>
            <person name="Griggs A."/>
            <person name="Gujja S."/>
            <person name="Heiman D."/>
            <person name="Hepburn T."/>
            <person name="Howarth C."/>
            <person name="Jen D."/>
            <person name="Larson L."/>
            <person name="Lewis B."/>
            <person name="Mehta T."/>
            <person name="Park D."/>
            <person name="Pearson M."/>
            <person name="Roberts A."/>
            <person name="Saif S."/>
            <person name="Shenoy N."/>
            <person name="Sisk P."/>
            <person name="Stolte C."/>
            <person name="Sykes S."/>
            <person name="Thomson T."/>
            <person name="Walk T."/>
            <person name="White J."/>
            <person name="Yandava C."/>
            <person name="Burger G."/>
            <person name="Gray M.W."/>
            <person name="Holland P.W.H."/>
            <person name="King N."/>
            <person name="Lang F.B.F."/>
            <person name="Roger A.J."/>
            <person name="Ruiz-Trillo I."/>
            <person name="Lander E."/>
            <person name="Nusbaum C."/>
        </authorList>
    </citation>
    <scope>NUCLEOTIDE SEQUENCE [LARGE SCALE GENOMIC DNA]</scope>
    <source>
        <strain evidence="5 6">DAOM BR117</strain>
    </source>
</reference>
<dbReference type="Pfam" id="PF00128">
    <property type="entry name" value="Alpha-amylase"/>
    <property type="match status" value="1"/>
</dbReference>
<proteinExistence type="inferred from homology"/>
<dbReference type="GeneID" id="27687386"/>
<dbReference type="SMART" id="SM00642">
    <property type="entry name" value="Aamy"/>
    <property type="match status" value="1"/>
</dbReference>
<accession>A0A0L0HIA1</accession>
<dbReference type="InParanoid" id="A0A0L0HIA1"/>
<feature type="chain" id="PRO_5005539985" evidence="3">
    <location>
        <begin position="26"/>
        <end position="883"/>
    </location>
</feature>
<dbReference type="Proteomes" id="UP000053201">
    <property type="component" value="Unassembled WGS sequence"/>
</dbReference>
<dbReference type="InterPro" id="IPR012767">
    <property type="entry name" value="Trehalose_TreY"/>
</dbReference>
<keyword evidence="3" id="KW-0732">Signal</keyword>
<dbReference type="AlphaFoldDB" id="A0A0L0HIA1"/>
<dbReference type="OMA" id="WTVVEKI"/>
<dbReference type="CDD" id="cd11336">
    <property type="entry name" value="AmyAc_MTSase"/>
    <property type="match status" value="1"/>
</dbReference>
<dbReference type="InterPro" id="IPR013797">
    <property type="entry name" value="Maltooligo_trehalose_synth_4"/>
</dbReference>
<dbReference type="GO" id="GO:0030980">
    <property type="term" value="P:alpha-glucan catabolic process"/>
    <property type="evidence" value="ECO:0007669"/>
    <property type="project" value="TreeGrafter"/>
</dbReference>
<feature type="domain" description="Glycosyl hydrolase family 13 catalytic" evidence="4">
    <location>
        <begin position="82"/>
        <end position="759"/>
    </location>
</feature>
<dbReference type="GO" id="GO:0047470">
    <property type="term" value="F:(1,4)-alpha-D-glucan 1-alpha-D-glucosylmutase activity"/>
    <property type="evidence" value="ECO:0007669"/>
    <property type="project" value="TreeGrafter"/>
</dbReference>
<dbReference type="STRING" id="645134.A0A0L0HIA1"/>
<evidence type="ECO:0000313" key="5">
    <source>
        <dbReference type="EMBL" id="KND00788.1"/>
    </source>
</evidence>
<dbReference type="EMBL" id="KQ257455">
    <property type="protein sequence ID" value="KND00788.1"/>
    <property type="molecule type" value="Genomic_DNA"/>
</dbReference>
<dbReference type="PANTHER" id="PTHR10357:SF216">
    <property type="entry name" value="MALTOOLIGOSYL TREHALOSE SYNTHASE-RELATED"/>
    <property type="match status" value="1"/>
</dbReference>
<evidence type="ECO:0000256" key="1">
    <source>
        <dbReference type="ARBA" id="ARBA00008061"/>
    </source>
</evidence>
<protein>
    <submittedName>
        <fullName evidence="5">Malto-oligosyltrehalose synthase</fullName>
    </submittedName>
</protein>
<evidence type="ECO:0000256" key="3">
    <source>
        <dbReference type="SAM" id="SignalP"/>
    </source>
</evidence>
<evidence type="ECO:0000256" key="2">
    <source>
        <dbReference type="SAM" id="MobiDB-lite"/>
    </source>
</evidence>
<dbReference type="VEuPathDB" id="FungiDB:SPPG_03901"/>
<dbReference type="Gene3D" id="1.10.10.470">
    <property type="entry name" value="Maltooligosyl trehalose synthase, domain 4"/>
    <property type="match status" value="1"/>
</dbReference>
<dbReference type="eggNOG" id="KOG0471">
    <property type="taxonomic scope" value="Eukaryota"/>
</dbReference>
<dbReference type="RefSeq" id="XP_016608827.1">
    <property type="nucleotide sequence ID" value="XM_016752150.1"/>
</dbReference>
<comment type="similarity">
    <text evidence="1">Belongs to the glycosyl hydrolase 13 family.</text>
</comment>
<feature type="signal peptide" evidence="3">
    <location>
        <begin position="1"/>
        <end position="25"/>
    </location>
</feature>
<keyword evidence="6" id="KW-1185">Reference proteome</keyword>
<dbReference type="InterPro" id="IPR017853">
    <property type="entry name" value="GH"/>
</dbReference>
<evidence type="ECO:0000313" key="6">
    <source>
        <dbReference type="Proteomes" id="UP000053201"/>
    </source>
</evidence>
<evidence type="ECO:0000259" key="4">
    <source>
        <dbReference type="SMART" id="SM00642"/>
    </source>
</evidence>